<dbReference type="SMART" id="SM00388">
    <property type="entry name" value="HisKA"/>
    <property type="match status" value="1"/>
</dbReference>
<keyword evidence="14" id="KW-0175">Coiled coil</keyword>
<keyword evidence="12" id="KW-0902">Two-component regulatory system</keyword>
<evidence type="ECO:0000256" key="4">
    <source>
        <dbReference type="ARBA" id="ARBA00022475"/>
    </source>
</evidence>
<dbReference type="GO" id="GO:0005886">
    <property type="term" value="C:plasma membrane"/>
    <property type="evidence" value="ECO:0007669"/>
    <property type="project" value="UniProtKB-SubCell"/>
</dbReference>
<dbReference type="InterPro" id="IPR036097">
    <property type="entry name" value="HisK_dim/P_sf"/>
</dbReference>
<evidence type="ECO:0000256" key="11">
    <source>
        <dbReference type="ARBA" id="ARBA00022989"/>
    </source>
</evidence>
<evidence type="ECO:0000256" key="12">
    <source>
        <dbReference type="ARBA" id="ARBA00023012"/>
    </source>
</evidence>
<comment type="caution">
    <text evidence="18">The sequence shown here is derived from an EMBL/GenBank/DDBJ whole genome shotgun (WGS) entry which is preliminary data.</text>
</comment>
<keyword evidence="6" id="KW-0808">Transferase</keyword>
<dbReference type="EC" id="2.7.13.3" evidence="3"/>
<dbReference type="Pfam" id="PF00512">
    <property type="entry name" value="HisKA"/>
    <property type="match status" value="1"/>
</dbReference>
<keyword evidence="10" id="KW-0067">ATP-binding</keyword>
<dbReference type="PANTHER" id="PTHR45528:SF1">
    <property type="entry name" value="SENSOR HISTIDINE KINASE CPXA"/>
    <property type="match status" value="1"/>
</dbReference>
<keyword evidence="7 15" id="KW-0812">Transmembrane</keyword>
<dbReference type="FunFam" id="3.30.565.10:FF:000006">
    <property type="entry name" value="Sensor histidine kinase WalK"/>
    <property type="match status" value="1"/>
</dbReference>
<dbReference type="SUPFAM" id="SSF158472">
    <property type="entry name" value="HAMP domain-like"/>
    <property type="match status" value="1"/>
</dbReference>
<feature type="coiled-coil region" evidence="14">
    <location>
        <begin position="277"/>
        <end position="304"/>
    </location>
</feature>
<dbReference type="CDD" id="cd00082">
    <property type="entry name" value="HisKA"/>
    <property type="match status" value="1"/>
</dbReference>
<sequence length="473" mass="53175">MYSLTKTNVISGIRRHLSSIKVKLFLWFWIVTICAIAATRFVSIQLSQQYVEIDTDKGDLRRLTRITDVIHQAQPRNLVKFIHDNRHRRTKRSFKHLMVKPLNNNQPVIGGHPEHPYVNQFIQANVFDNTTTWIFPHSQITGPVKLEVRGQQYLAFYKRHTSRIRTIGFFMQQLPYWARIGTPVIVSFALCWLLARSLSRPLSNITKVADRFGQGDLAIRVENDDKRSDELGTLAKAFNQMADKLFDNVSAHQRLLGDVSHELRSPLTRLQMALALAQKHKDDHETLEQYIARSEREVARLDEMIEHVLTLSRLENSAQAISKQPCHLKPLLDHLVDDGNFLGQDKQVKITLNAEGNPQLNLDEALIASAVGNIICNAIKYSPSASMVLVELTETVEHVVIGVSDQGNGVPDLVLSKLFEPFYRVASARDRLTGGTGLGLAIAKQAVLAHRGEISAKNNSEGGLTVTISLPKV</sequence>
<feature type="transmembrane region" description="Helical" evidence="15">
    <location>
        <begin position="24"/>
        <end position="42"/>
    </location>
</feature>
<evidence type="ECO:0000256" key="7">
    <source>
        <dbReference type="ARBA" id="ARBA00022692"/>
    </source>
</evidence>
<evidence type="ECO:0000256" key="10">
    <source>
        <dbReference type="ARBA" id="ARBA00022840"/>
    </source>
</evidence>
<dbReference type="GO" id="GO:0000155">
    <property type="term" value="F:phosphorelay sensor kinase activity"/>
    <property type="evidence" value="ECO:0007669"/>
    <property type="project" value="InterPro"/>
</dbReference>
<dbReference type="Gene3D" id="1.10.287.130">
    <property type="match status" value="1"/>
</dbReference>
<dbReference type="AlphaFoldDB" id="A0A3E0U6C4"/>
<keyword evidence="4" id="KW-1003">Cell membrane</keyword>
<organism evidence="18 19">
    <name type="scientific">Thalassotalea euphylliae</name>
    <dbReference type="NCBI Taxonomy" id="1655234"/>
    <lineage>
        <taxon>Bacteria</taxon>
        <taxon>Pseudomonadati</taxon>
        <taxon>Pseudomonadota</taxon>
        <taxon>Gammaproteobacteria</taxon>
        <taxon>Alteromonadales</taxon>
        <taxon>Colwelliaceae</taxon>
        <taxon>Thalassotalea</taxon>
    </lineage>
</organism>
<dbReference type="InterPro" id="IPR004358">
    <property type="entry name" value="Sig_transdc_His_kin-like_C"/>
</dbReference>
<dbReference type="PRINTS" id="PR00344">
    <property type="entry name" value="BCTRLSENSOR"/>
</dbReference>
<feature type="domain" description="Histidine kinase" evidence="16">
    <location>
        <begin position="258"/>
        <end position="473"/>
    </location>
</feature>
<protein>
    <recommendedName>
        <fullName evidence="3">histidine kinase</fullName>
        <ecNumber evidence="3">2.7.13.3</ecNumber>
    </recommendedName>
</protein>
<reference evidence="19" key="1">
    <citation type="submission" date="2018-08" db="EMBL/GenBank/DDBJ databases">
        <title>Thalassotalea euphylliae genome.</title>
        <authorList>
            <person name="Summers S."/>
            <person name="Rice S.A."/>
            <person name="Freckelton M.L."/>
            <person name="Nedved B.T."/>
            <person name="Hadfield M.G."/>
        </authorList>
    </citation>
    <scope>NUCLEOTIDE SEQUENCE [LARGE SCALE GENOMIC DNA]</scope>
    <source>
        <strain evidence="19">H3</strain>
    </source>
</reference>
<evidence type="ECO:0000256" key="6">
    <source>
        <dbReference type="ARBA" id="ARBA00022679"/>
    </source>
</evidence>
<dbReference type="SMART" id="SM00387">
    <property type="entry name" value="HATPase_c"/>
    <property type="match status" value="1"/>
</dbReference>
<evidence type="ECO:0000259" key="17">
    <source>
        <dbReference type="PROSITE" id="PS50885"/>
    </source>
</evidence>
<dbReference type="RefSeq" id="WP_116016367.1">
    <property type="nucleotide sequence ID" value="NZ_QUOT01000001.1"/>
</dbReference>
<evidence type="ECO:0000256" key="14">
    <source>
        <dbReference type="SAM" id="Coils"/>
    </source>
</evidence>
<dbReference type="Proteomes" id="UP000256899">
    <property type="component" value="Unassembled WGS sequence"/>
</dbReference>
<evidence type="ECO:0000256" key="3">
    <source>
        <dbReference type="ARBA" id="ARBA00012438"/>
    </source>
</evidence>
<dbReference type="InterPro" id="IPR036890">
    <property type="entry name" value="HATPase_C_sf"/>
</dbReference>
<evidence type="ECO:0000259" key="16">
    <source>
        <dbReference type="PROSITE" id="PS50109"/>
    </source>
</evidence>
<gene>
    <name evidence="18" type="ORF">DXX94_12630</name>
</gene>
<dbReference type="Gene3D" id="6.10.340.10">
    <property type="match status" value="1"/>
</dbReference>
<keyword evidence="13 15" id="KW-0472">Membrane</keyword>
<accession>A0A3E0U6C4</accession>
<comment type="catalytic activity">
    <reaction evidence="1">
        <text>ATP + protein L-histidine = ADP + protein N-phospho-L-histidine.</text>
        <dbReference type="EC" id="2.7.13.3"/>
    </reaction>
</comment>
<dbReference type="SMART" id="SM00304">
    <property type="entry name" value="HAMP"/>
    <property type="match status" value="1"/>
</dbReference>
<dbReference type="EMBL" id="QUOT01000001">
    <property type="protein sequence ID" value="REL31492.1"/>
    <property type="molecule type" value="Genomic_DNA"/>
</dbReference>
<dbReference type="Gene3D" id="3.30.565.10">
    <property type="entry name" value="Histidine kinase-like ATPase, C-terminal domain"/>
    <property type="match status" value="1"/>
</dbReference>
<evidence type="ECO:0000313" key="19">
    <source>
        <dbReference type="Proteomes" id="UP000256899"/>
    </source>
</evidence>
<dbReference type="GO" id="GO:0005524">
    <property type="term" value="F:ATP binding"/>
    <property type="evidence" value="ECO:0007669"/>
    <property type="project" value="UniProtKB-KW"/>
</dbReference>
<dbReference type="SUPFAM" id="SSF47384">
    <property type="entry name" value="Homodimeric domain of signal transducing histidine kinase"/>
    <property type="match status" value="1"/>
</dbReference>
<dbReference type="Pfam" id="PF02518">
    <property type="entry name" value="HATPase_c"/>
    <property type="match status" value="1"/>
</dbReference>
<keyword evidence="11 15" id="KW-1133">Transmembrane helix</keyword>
<name>A0A3E0U6C4_9GAMM</name>
<keyword evidence="19" id="KW-1185">Reference proteome</keyword>
<dbReference type="InterPro" id="IPR003594">
    <property type="entry name" value="HATPase_dom"/>
</dbReference>
<dbReference type="InterPro" id="IPR003660">
    <property type="entry name" value="HAMP_dom"/>
</dbReference>
<dbReference type="PROSITE" id="PS50109">
    <property type="entry name" value="HIS_KIN"/>
    <property type="match status" value="1"/>
</dbReference>
<evidence type="ECO:0000256" key="8">
    <source>
        <dbReference type="ARBA" id="ARBA00022741"/>
    </source>
</evidence>
<dbReference type="InterPro" id="IPR050398">
    <property type="entry name" value="HssS/ArlS-like"/>
</dbReference>
<dbReference type="Pfam" id="PF00672">
    <property type="entry name" value="HAMP"/>
    <property type="match status" value="1"/>
</dbReference>
<evidence type="ECO:0000256" key="1">
    <source>
        <dbReference type="ARBA" id="ARBA00000085"/>
    </source>
</evidence>
<dbReference type="InterPro" id="IPR005467">
    <property type="entry name" value="His_kinase_dom"/>
</dbReference>
<keyword evidence="9" id="KW-0418">Kinase</keyword>
<dbReference type="PROSITE" id="PS50885">
    <property type="entry name" value="HAMP"/>
    <property type="match status" value="1"/>
</dbReference>
<proteinExistence type="predicted"/>
<feature type="domain" description="HAMP" evidence="17">
    <location>
        <begin position="196"/>
        <end position="250"/>
    </location>
</feature>
<evidence type="ECO:0000313" key="18">
    <source>
        <dbReference type="EMBL" id="REL31492.1"/>
    </source>
</evidence>
<comment type="subcellular location">
    <subcellularLocation>
        <location evidence="2">Cell membrane</location>
        <topology evidence="2">Multi-pass membrane protein</topology>
    </subcellularLocation>
</comment>
<dbReference type="CDD" id="cd06225">
    <property type="entry name" value="HAMP"/>
    <property type="match status" value="1"/>
</dbReference>
<dbReference type="InterPro" id="IPR003661">
    <property type="entry name" value="HisK_dim/P_dom"/>
</dbReference>
<evidence type="ECO:0000256" key="5">
    <source>
        <dbReference type="ARBA" id="ARBA00022553"/>
    </source>
</evidence>
<keyword evidence="8" id="KW-0547">Nucleotide-binding</keyword>
<evidence type="ECO:0000256" key="15">
    <source>
        <dbReference type="SAM" id="Phobius"/>
    </source>
</evidence>
<dbReference type="SUPFAM" id="SSF55874">
    <property type="entry name" value="ATPase domain of HSP90 chaperone/DNA topoisomerase II/histidine kinase"/>
    <property type="match status" value="1"/>
</dbReference>
<evidence type="ECO:0000256" key="9">
    <source>
        <dbReference type="ARBA" id="ARBA00022777"/>
    </source>
</evidence>
<dbReference type="PANTHER" id="PTHR45528">
    <property type="entry name" value="SENSOR HISTIDINE KINASE CPXA"/>
    <property type="match status" value="1"/>
</dbReference>
<keyword evidence="5" id="KW-0597">Phosphoprotein</keyword>
<evidence type="ECO:0000256" key="13">
    <source>
        <dbReference type="ARBA" id="ARBA00023136"/>
    </source>
</evidence>
<evidence type="ECO:0000256" key="2">
    <source>
        <dbReference type="ARBA" id="ARBA00004651"/>
    </source>
</evidence>